<dbReference type="RefSeq" id="WP_279254093.1">
    <property type="nucleotide sequence ID" value="NZ_SHNP01000008.1"/>
</dbReference>
<comment type="similarity">
    <text evidence="1">Belongs to the TmoD/XamoD family.</text>
</comment>
<name>A0ABT3SZP5_9GAMM</name>
<dbReference type="Proteomes" id="UP001143307">
    <property type="component" value="Unassembled WGS sequence"/>
</dbReference>
<sequence length="93" mass="10637">MTTKKKNTAFLIVQDNEDARPIIEAVEQDNPGVNIQYEPGMVRMERAASLIVKRETVEELTGREWDVQELHLVLISLAGHVDEDDEKFELSWG</sequence>
<dbReference type="Pfam" id="PF02406">
    <property type="entry name" value="MmoB_DmpM"/>
    <property type="match status" value="1"/>
</dbReference>
<dbReference type="GO" id="GO:0004497">
    <property type="term" value="F:monooxygenase activity"/>
    <property type="evidence" value="ECO:0007669"/>
    <property type="project" value="UniProtKB-KW"/>
</dbReference>
<dbReference type="SUPFAM" id="SSF56029">
    <property type="entry name" value="Monooxygenase (hydroxylase) regulatory protein"/>
    <property type="match status" value="1"/>
</dbReference>
<keyword evidence="2" id="KW-0503">Monooxygenase</keyword>
<dbReference type="EMBL" id="SHNP01000008">
    <property type="protein sequence ID" value="MCX2975453.1"/>
    <property type="molecule type" value="Genomic_DNA"/>
</dbReference>
<organism evidence="2 3">
    <name type="scientific">Candidatus Seongchinamella marina</name>
    <dbReference type="NCBI Taxonomy" id="2518990"/>
    <lineage>
        <taxon>Bacteria</taxon>
        <taxon>Pseudomonadati</taxon>
        <taxon>Pseudomonadota</taxon>
        <taxon>Gammaproteobacteria</taxon>
        <taxon>Cellvibrionales</taxon>
        <taxon>Halieaceae</taxon>
        <taxon>Seongchinamella</taxon>
    </lineage>
</organism>
<evidence type="ECO:0000313" key="3">
    <source>
        <dbReference type="Proteomes" id="UP001143307"/>
    </source>
</evidence>
<accession>A0ABT3SZP5</accession>
<keyword evidence="2" id="KW-0560">Oxidoreductase</keyword>
<dbReference type="InterPro" id="IPR036889">
    <property type="entry name" value="mOase_MmoB_DmpM_sf"/>
</dbReference>
<keyword evidence="3" id="KW-1185">Reference proteome</keyword>
<evidence type="ECO:0000256" key="1">
    <source>
        <dbReference type="ARBA" id="ARBA00006313"/>
    </source>
</evidence>
<reference evidence="2" key="1">
    <citation type="submission" date="2019-02" db="EMBL/GenBank/DDBJ databases">
        <authorList>
            <person name="Li S.-H."/>
        </authorList>
    </citation>
    <scope>NUCLEOTIDE SEQUENCE</scope>
    <source>
        <strain evidence="2">IMCC8485</strain>
    </source>
</reference>
<proteinExistence type="inferred from homology"/>
<protein>
    <submittedName>
        <fullName evidence="2">Monooxygenase</fullName>
    </submittedName>
</protein>
<dbReference type="Gene3D" id="3.90.56.10">
    <property type="entry name" value="Monooxygenase component MmoB/DmpM"/>
    <property type="match status" value="1"/>
</dbReference>
<gene>
    <name evidence="2" type="ORF">EYC87_17880</name>
</gene>
<evidence type="ECO:0000313" key="2">
    <source>
        <dbReference type="EMBL" id="MCX2975453.1"/>
    </source>
</evidence>
<comment type="caution">
    <text evidence="2">The sequence shown here is derived from an EMBL/GenBank/DDBJ whole genome shotgun (WGS) entry which is preliminary data.</text>
</comment>
<dbReference type="InterPro" id="IPR003454">
    <property type="entry name" value="MOase_MmoB_DmpM"/>
</dbReference>